<organism evidence="2 3">
    <name type="scientific">Pannus brasiliensis CCIBt3594</name>
    <dbReference type="NCBI Taxonomy" id="1427578"/>
    <lineage>
        <taxon>Bacteria</taxon>
        <taxon>Bacillati</taxon>
        <taxon>Cyanobacteriota</taxon>
        <taxon>Cyanophyceae</taxon>
        <taxon>Oscillatoriophycideae</taxon>
        <taxon>Chroococcales</taxon>
        <taxon>Microcystaceae</taxon>
        <taxon>Pannus</taxon>
    </lineage>
</organism>
<evidence type="ECO:0000313" key="2">
    <source>
        <dbReference type="EMBL" id="MEG3436939.1"/>
    </source>
</evidence>
<accession>A0AAW9QP80</accession>
<dbReference type="PROSITE" id="PS51725">
    <property type="entry name" value="ABM"/>
    <property type="match status" value="1"/>
</dbReference>
<feature type="domain" description="ABM" evidence="1">
    <location>
        <begin position="6"/>
        <end position="95"/>
    </location>
</feature>
<dbReference type="PANTHER" id="PTHR33336">
    <property type="entry name" value="QUINOL MONOOXYGENASE YGIN-RELATED"/>
    <property type="match status" value="1"/>
</dbReference>
<keyword evidence="3" id="KW-1185">Reference proteome</keyword>
<dbReference type="Pfam" id="PF03992">
    <property type="entry name" value="ABM"/>
    <property type="match status" value="1"/>
</dbReference>
<sequence>MSDSKLYVIARVIASIDRIEETRELMVSLLEPTRRENGCIRYDLFQNRENPAEFTFIEEWQDQASLDAHLASPHIRDAIAKLPSLFVSGPVITLYDPVS</sequence>
<dbReference type="Gene3D" id="3.30.70.100">
    <property type="match status" value="1"/>
</dbReference>
<dbReference type="InterPro" id="IPR007138">
    <property type="entry name" value="ABM_dom"/>
</dbReference>
<dbReference type="PANTHER" id="PTHR33336:SF15">
    <property type="entry name" value="ABM DOMAIN-CONTAINING PROTEIN"/>
    <property type="match status" value="1"/>
</dbReference>
<dbReference type="InterPro" id="IPR050744">
    <property type="entry name" value="AI-2_Isomerase_LsrG"/>
</dbReference>
<dbReference type="Proteomes" id="UP001328733">
    <property type="component" value="Unassembled WGS sequence"/>
</dbReference>
<gene>
    <name evidence="2" type="ORF">V0288_07385</name>
</gene>
<protein>
    <submittedName>
        <fullName evidence="2">Quinol monooxygenase</fullName>
        <ecNumber evidence="2">1.-.-.-</ecNumber>
    </submittedName>
</protein>
<proteinExistence type="predicted"/>
<keyword evidence="2" id="KW-0560">Oxidoreductase</keyword>
<dbReference type="RefSeq" id="WP_332864408.1">
    <property type="nucleotide sequence ID" value="NZ_JBAFSM010000011.1"/>
</dbReference>
<comment type="caution">
    <text evidence="2">The sequence shown here is derived from an EMBL/GenBank/DDBJ whole genome shotgun (WGS) entry which is preliminary data.</text>
</comment>
<keyword evidence="2" id="KW-0503">Monooxygenase</keyword>
<evidence type="ECO:0000259" key="1">
    <source>
        <dbReference type="PROSITE" id="PS51725"/>
    </source>
</evidence>
<dbReference type="GO" id="GO:0004497">
    <property type="term" value="F:monooxygenase activity"/>
    <property type="evidence" value="ECO:0007669"/>
    <property type="project" value="UniProtKB-KW"/>
</dbReference>
<dbReference type="EMBL" id="JBAFSM010000011">
    <property type="protein sequence ID" value="MEG3436939.1"/>
    <property type="molecule type" value="Genomic_DNA"/>
</dbReference>
<name>A0AAW9QP80_9CHRO</name>
<evidence type="ECO:0000313" key="3">
    <source>
        <dbReference type="Proteomes" id="UP001328733"/>
    </source>
</evidence>
<dbReference type="InterPro" id="IPR011008">
    <property type="entry name" value="Dimeric_a/b-barrel"/>
</dbReference>
<reference evidence="2 3" key="1">
    <citation type="submission" date="2024-01" db="EMBL/GenBank/DDBJ databases">
        <title>Genomic insights into the taxonomy and metabolism of the cyanobacterium Pannus brasiliensis CCIBt3594.</title>
        <authorList>
            <person name="Machado M."/>
            <person name="Botero N.B."/>
            <person name="Andreote A.P.D."/>
            <person name="Feitosa A.M.T."/>
            <person name="Popin R."/>
            <person name="Sivonen K."/>
            <person name="Fiore M.F."/>
        </authorList>
    </citation>
    <scope>NUCLEOTIDE SEQUENCE [LARGE SCALE GENOMIC DNA]</scope>
    <source>
        <strain evidence="2 3">CCIBt3594</strain>
    </source>
</reference>
<dbReference type="AlphaFoldDB" id="A0AAW9QP80"/>
<dbReference type="SUPFAM" id="SSF54909">
    <property type="entry name" value="Dimeric alpha+beta barrel"/>
    <property type="match status" value="1"/>
</dbReference>
<dbReference type="EC" id="1.-.-.-" evidence="2"/>